<evidence type="ECO:0000313" key="1">
    <source>
        <dbReference type="EMBL" id="THC91000.1"/>
    </source>
</evidence>
<accession>A0A4S3J7V5</accession>
<evidence type="ECO:0000313" key="2">
    <source>
        <dbReference type="Proteomes" id="UP000308092"/>
    </source>
</evidence>
<sequence>MSSLQMELTKTLRTLHDQTENLLCLATFGQIVSSNTAHDQNNQDQLPPWLQNIKYFFGPKRVLKTLELVVLRSARSIRIAIEICDSVEQEQREYWISVNPSKAAKLCEKVTRNGIDRDVQILVCSGQSTMVDPLNYVLFAAKPNQNAHIPSIARVQVAR</sequence>
<dbReference type="VEuPathDB" id="FungiDB:EYZ11_009530"/>
<comment type="caution">
    <text evidence="1">The sequence shown here is derived from an EMBL/GenBank/DDBJ whole genome shotgun (WGS) entry which is preliminary data.</text>
</comment>
<protein>
    <submittedName>
        <fullName evidence="1">Uncharacterized protein</fullName>
    </submittedName>
</protein>
<name>A0A4S3J7V5_9EURO</name>
<dbReference type="EMBL" id="SOSA01000457">
    <property type="protein sequence ID" value="THC91000.1"/>
    <property type="molecule type" value="Genomic_DNA"/>
</dbReference>
<organism evidence="1 2">
    <name type="scientific">Aspergillus tanneri</name>
    <dbReference type="NCBI Taxonomy" id="1220188"/>
    <lineage>
        <taxon>Eukaryota</taxon>
        <taxon>Fungi</taxon>
        <taxon>Dikarya</taxon>
        <taxon>Ascomycota</taxon>
        <taxon>Pezizomycotina</taxon>
        <taxon>Eurotiomycetes</taxon>
        <taxon>Eurotiomycetidae</taxon>
        <taxon>Eurotiales</taxon>
        <taxon>Aspergillaceae</taxon>
        <taxon>Aspergillus</taxon>
        <taxon>Aspergillus subgen. Circumdati</taxon>
    </lineage>
</organism>
<dbReference type="STRING" id="1220188.A0A4S3J7V5"/>
<dbReference type="AlphaFoldDB" id="A0A4S3J7V5"/>
<dbReference type="Proteomes" id="UP000308092">
    <property type="component" value="Unassembled WGS sequence"/>
</dbReference>
<keyword evidence="2" id="KW-1185">Reference proteome</keyword>
<reference evidence="1 2" key="1">
    <citation type="submission" date="2019-03" db="EMBL/GenBank/DDBJ databases">
        <title>The genome sequence of a newly discovered highly antifungal drug resistant Aspergillus species, Aspergillus tanneri NIH 1004.</title>
        <authorList>
            <person name="Mounaud S."/>
            <person name="Singh I."/>
            <person name="Joardar V."/>
            <person name="Pakala S."/>
            <person name="Pakala S."/>
            <person name="Venepally P."/>
            <person name="Hoover J."/>
            <person name="Nierman W."/>
            <person name="Chung J."/>
            <person name="Losada L."/>
        </authorList>
    </citation>
    <scope>NUCLEOTIDE SEQUENCE [LARGE SCALE GENOMIC DNA]</scope>
    <source>
        <strain evidence="1 2">NIH1004</strain>
    </source>
</reference>
<proteinExistence type="predicted"/>
<gene>
    <name evidence="1" type="ORF">EYZ11_009530</name>
</gene>